<evidence type="ECO:0000256" key="3">
    <source>
        <dbReference type="ARBA" id="ARBA00022475"/>
    </source>
</evidence>
<accession>W2C1H2</accession>
<dbReference type="GO" id="GO:0022857">
    <property type="term" value="F:transmembrane transporter activity"/>
    <property type="evidence" value="ECO:0007669"/>
    <property type="project" value="InterPro"/>
</dbReference>
<dbReference type="AlphaFoldDB" id="W2C1H2"/>
<dbReference type="InterPro" id="IPR003400">
    <property type="entry name" value="ExbD"/>
</dbReference>
<keyword evidence="3" id="KW-1003">Cell membrane</keyword>
<proteinExistence type="inferred from homology"/>
<comment type="similarity">
    <text evidence="2 7">Belongs to the ExbD/TolR family.</text>
</comment>
<evidence type="ECO:0000256" key="1">
    <source>
        <dbReference type="ARBA" id="ARBA00004162"/>
    </source>
</evidence>
<dbReference type="GO" id="GO:0015031">
    <property type="term" value="P:protein transport"/>
    <property type="evidence" value="ECO:0007669"/>
    <property type="project" value="UniProtKB-KW"/>
</dbReference>
<keyword evidence="6 8" id="KW-0472">Membrane</keyword>
<keyword evidence="7" id="KW-0813">Transport</keyword>
<comment type="caution">
    <text evidence="9">The sequence shown here is derived from an EMBL/GenBank/DDBJ whole genome shotgun (WGS) entry which is preliminary data.</text>
</comment>
<comment type="subcellular location">
    <subcellularLocation>
        <location evidence="1">Cell membrane</location>
        <topology evidence="1">Single-pass membrane protein</topology>
    </subcellularLocation>
    <subcellularLocation>
        <location evidence="7">Cell membrane</location>
        <topology evidence="7">Single-pass type II membrane protein</topology>
    </subcellularLocation>
</comment>
<name>W2C1H2_9BACT</name>
<evidence type="ECO:0000256" key="2">
    <source>
        <dbReference type="ARBA" id="ARBA00005811"/>
    </source>
</evidence>
<protein>
    <submittedName>
        <fullName evidence="9">Biopolymer transporter ExbD</fullName>
    </submittedName>
</protein>
<evidence type="ECO:0000256" key="7">
    <source>
        <dbReference type="RuleBase" id="RU003879"/>
    </source>
</evidence>
<reference evidence="9 10" key="1">
    <citation type="submission" date="2013-11" db="EMBL/GenBank/DDBJ databases">
        <title>Single cell genomics of uncultured Tannerella BU063 (oral taxon 286).</title>
        <authorList>
            <person name="Beall C.J."/>
            <person name="Campbell A.G."/>
            <person name="Griffen A.L."/>
            <person name="Podar M."/>
            <person name="Leys E.J."/>
        </authorList>
    </citation>
    <scope>NUCLEOTIDE SEQUENCE [LARGE SCALE GENOMIC DNA]</scope>
    <source>
        <strain evidence="9">Cell 2</strain>
    </source>
</reference>
<keyword evidence="4 7" id="KW-0812">Transmembrane</keyword>
<evidence type="ECO:0000313" key="9">
    <source>
        <dbReference type="EMBL" id="ETK01020.1"/>
    </source>
</evidence>
<evidence type="ECO:0000256" key="8">
    <source>
        <dbReference type="SAM" id="Phobius"/>
    </source>
</evidence>
<dbReference type="EMBL" id="AYUF01000492">
    <property type="protein sequence ID" value="ETK01020.1"/>
    <property type="molecule type" value="Genomic_DNA"/>
</dbReference>
<evidence type="ECO:0000256" key="6">
    <source>
        <dbReference type="ARBA" id="ARBA00023136"/>
    </source>
</evidence>
<feature type="transmembrane region" description="Helical" evidence="8">
    <location>
        <begin position="20"/>
        <end position="37"/>
    </location>
</feature>
<evidence type="ECO:0000256" key="4">
    <source>
        <dbReference type="ARBA" id="ARBA00022692"/>
    </source>
</evidence>
<dbReference type="PATRIC" id="fig|1411148.3.peg.1980"/>
<dbReference type="Pfam" id="PF02472">
    <property type="entry name" value="ExbD"/>
    <property type="match status" value="1"/>
</dbReference>
<dbReference type="GO" id="GO:0005886">
    <property type="term" value="C:plasma membrane"/>
    <property type="evidence" value="ECO:0007669"/>
    <property type="project" value="UniProtKB-SubCell"/>
</dbReference>
<keyword evidence="5 8" id="KW-1133">Transmembrane helix</keyword>
<evidence type="ECO:0000256" key="5">
    <source>
        <dbReference type="ARBA" id="ARBA00022989"/>
    </source>
</evidence>
<sequence>MGKFSRSGGREMPELNTSSLPDLVFAFLFFIMMVTTMREVTLKVQFRAPQATELQKLEKKSLVTFIYVGQPIEEYRAKMGSESRLQLNDAFAEISEVGTYIGQEKSSMKEEDQPFMTVSIKADQDTKMGLITDLKQALREAYALKISYSARKQVDNK</sequence>
<keyword evidence="7" id="KW-0653">Protein transport</keyword>
<evidence type="ECO:0000313" key="10">
    <source>
        <dbReference type="Proteomes" id="UP000018837"/>
    </source>
</evidence>
<dbReference type="Proteomes" id="UP000018837">
    <property type="component" value="Unassembled WGS sequence"/>
</dbReference>
<organism evidence="9 10">
    <name type="scientific">Tannerella sp. oral taxon BU063 isolate Cell 2</name>
    <dbReference type="NCBI Taxonomy" id="1411148"/>
    <lineage>
        <taxon>Bacteria</taxon>
        <taxon>Pseudomonadati</taxon>
        <taxon>Bacteroidota</taxon>
        <taxon>Bacteroidia</taxon>
        <taxon>Bacteroidales</taxon>
        <taxon>Tannerellaceae</taxon>
        <taxon>Tannerella</taxon>
    </lineage>
</organism>
<gene>
    <name evidence="9" type="ORF">N425_12000</name>
</gene>